<protein>
    <recommendedName>
        <fullName evidence="2">non-specific serine/threonine protein kinase</fullName>
        <ecNumber evidence="2">2.7.11.1</ecNumber>
    </recommendedName>
</protein>
<evidence type="ECO:0000256" key="11">
    <source>
        <dbReference type="ARBA" id="ARBA00023136"/>
    </source>
</evidence>
<feature type="domain" description="Protein kinase" evidence="15">
    <location>
        <begin position="109"/>
        <end position="329"/>
    </location>
</feature>
<dbReference type="Proteomes" id="UP000237347">
    <property type="component" value="Unassembled WGS sequence"/>
</dbReference>
<keyword evidence="10 14" id="KW-1133">Transmembrane helix</keyword>
<evidence type="ECO:0000256" key="9">
    <source>
        <dbReference type="ARBA" id="ARBA00022840"/>
    </source>
</evidence>
<keyword evidence="4" id="KW-0723">Serine/threonine-protein kinase</keyword>
<gene>
    <name evidence="16" type="ORF">CFP56_019332</name>
</gene>
<dbReference type="Pfam" id="PF00069">
    <property type="entry name" value="Pkinase"/>
    <property type="match status" value="1"/>
</dbReference>
<evidence type="ECO:0000256" key="7">
    <source>
        <dbReference type="ARBA" id="ARBA00022741"/>
    </source>
</evidence>
<keyword evidence="6 14" id="KW-0812">Transmembrane</keyword>
<comment type="catalytic activity">
    <reaction evidence="13">
        <text>L-seryl-[protein] + ATP = O-phospho-L-seryl-[protein] + ADP + H(+)</text>
        <dbReference type="Rhea" id="RHEA:17989"/>
        <dbReference type="Rhea" id="RHEA-COMP:9863"/>
        <dbReference type="Rhea" id="RHEA-COMP:11604"/>
        <dbReference type="ChEBI" id="CHEBI:15378"/>
        <dbReference type="ChEBI" id="CHEBI:29999"/>
        <dbReference type="ChEBI" id="CHEBI:30616"/>
        <dbReference type="ChEBI" id="CHEBI:83421"/>
        <dbReference type="ChEBI" id="CHEBI:456216"/>
        <dbReference type="EC" id="2.7.11.1"/>
    </reaction>
</comment>
<evidence type="ECO:0000256" key="2">
    <source>
        <dbReference type="ARBA" id="ARBA00012513"/>
    </source>
</evidence>
<evidence type="ECO:0000256" key="14">
    <source>
        <dbReference type="SAM" id="Phobius"/>
    </source>
</evidence>
<evidence type="ECO:0000259" key="15">
    <source>
        <dbReference type="PROSITE" id="PS50011"/>
    </source>
</evidence>
<keyword evidence="3" id="KW-1003">Cell membrane</keyword>
<proteinExistence type="predicted"/>
<feature type="transmembrane region" description="Helical" evidence="14">
    <location>
        <begin position="34"/>
        <end position="57"/>
    </location>
</feature>
<keyword evidence="9" id="KW-0067">ATP-binding</keyword>
<keyword evidence="5" id="KW-0808">Transferase</keyword>
<evidence type="ECO:0000256" key="1">
    <source>
        <dbReference type="ARBA" id="ARBA00004162"/>
    </source>
</evidence>
<dbReference type="InterPro" id="IPR011009">
    <property type="entry name" value="Kinase-like_dom_sf"/>
</dbReference>
<dbReference type="Gene3D" id="1.10.510.10">
    <property type="entry name" value="Transferase(Phosphotransferase) domain 1"/>
    <property type="match status" value="1"/>
</dbReference>
<dbReference type="AlphaFoldDB" id="A0AAW0KGX1"/>
<comment type="catalytic activity">
    <reaction evidence="12">
        <text>L-threonyl-[protein] + ATP = O-phospho-L-threonyl-[protein] + ADP + H(+)</text>
        <dbReference type="Rhea" id="RHEA:46608"/>
        <dbReference type="Rhea" id="RHEA-COMP:11060"/>
        <dbReference type="Rhea" id="RHEA-COMP:11605"/>
        <dbReference type="ChEBI" id="CHEBI:15378"/>
        <dbReference type="ChEBI" id="CHEBI:30013"/>
        <dbReference type="ChEBI" id="CHEBI:30616"/>
        <dbReference type="ChEBI" id="CHEBI:61977"/>
        <dbReference type="ChEBI" id="CHEBI:456216"/>
        <dbReference type="EC" id="2.7.11.1"/>
    </reaction>
</comment>
<evidence type="ECO:0000256" key="12">
    <source>
        <dbReference type="ARBA" id="ARBA00047899"/>
    </source>
</evidence>
<organism evidence="16 17">
    <name type="scientific">Quercus suber</name>
    <name type="common">Cork oak</name>
    <dbReference type="NCBI Taxonomy" id="58331"/>
    <lineage>
        <taxon>Eukaryota</taxon>
        <taxon>Viridiplantae</taxon>
        <taxon>Streptophyta</taxon>
        <taxon>Embryophyta</taxon>
        <taxon>Tracheophyta</taxon>
        <taxon>Spermatophyta</taxon>
        <taxon>Magnoliopsida</taxon>
        <taxon>eudicotyledons</taxon>
        <taxon>Gunneridae</taxon>
        <taxon>Pentapetalae</taxon>
        <taxon>rosids</taxon>
        <taxon>fabids</taxon>
        <taxon>Fagales</taxon>
        <taxon>Fagaceae</taxon>
        <taxon>Quercus</taxon>
    </lineage>
</organism>
<dbReference type="InterPro" id="IPR000719">
    <property type="entry name" value="Prot_kinase_dom"/>
</dbReference>
<dbReference type="PANTHER" id="PTHR47982">
    <property type="entry name" value="PROLINE-RICH RECEPTOR-LIKE PROTEIN KINASE PERK4"/>
    <property type="match status" value="1"/>
</dbReference>
<comment type="subcellular location">
    <subcellularLocation>
        <location evidence="1">Cell membrane</location>
        <topology evidence="1">Single-pass membrane protein</topology>
    </subcellularLocation>
</comment>
<evidence type="ECO:0000256" key="10">
    <source>
        <dbReference type="ARBA" id="ARBA00022989"/>
    </source>
</evidence>
<evidence type="ECO:0000256" key="8">
    <source>
        <dbReference type="ARBA" id="ARBA00022777"/>
    </source>
</evidence>
<keyword evidence="17" id="KW-1185">Reference proteome</keyword>
<evidence type="ECO:0000256" key="5">
    <source>
        <dbReference type="ARBA" id="ARBA00022679"/>
    </source>
</evidence>
<dbReference type="GO" id="GO:0005886">
    <property type="term" value="C:plasma membrane"/>
    <property type="evidence" value="ECO:0007669"/>
    <property type="project" value="UniProtKB-SubCell"/>
</dbReference>
<dbReference type="InterPro" id="IPR047117">
    <property type="entry name" value="PERK1-13-like"/>
</dbReference>
<sequence length="329" mass="37449">MPESDVNKSGLCGGPSDSCKNHKWAFEVSFKNGFLVGFVVFVILYTVFFTHYFNLWVGSKKRSKKMRTSATVLTASRKKKGKEVDQIFKLERMVTRMSLTELHEATGNFNTSNIIRLGKFGMMHKEVLPNGLPHAIKRLHDSQSFERQFVSELLALGILKHNNIVPLSGYYRERKEKLLVNLYYWLHAAKCRTKILEWPSRIKIAIGIARGLAWLHHDCNFRVVHINLSSNSILLDHNFEPKISNFGDSIISNFGGEMFKNLRGNGIFIGSDVWELGYVKKDVYDFGILLLELVLGKESIEINNFANNSNGSLVDWIAHLLLALLISTI</sequence>
<evidence type="ECO:0000313" key="17">
    <source>
        <dbReference type="Proteomes" id="UP000237347"/>
    </source>
</evidence>
<dbReference type="PROSITE" id="PS50011">
    <property type="entry name" value="PROTEIN_KINASE_DOM"/>
    <property type="match status" value="1"/>
</dbReference>
<name>A0AAW0KGX1_QUESU</name>
<evidence type="ECO:0000256" key="6">
    <source>
        <dbReference type="ARBA" id="ARBA00022692"/>
    </source>
</evidence>
<dbReference type="SUPFAM" id="SSF56112">
    <property type="entry name" value="Protein kinase-like (PK-like)"/>
    <property type="match status" value="1"/>
</dbReference>
<keyword evidence="8" id="KW-0418">Kinase</keyword>
<comment type="caution">
    <text evidence="16">The sequence shown here is derived from an EMBL/GenBank/DDBJ whole genome shotgun (WGS) entry which is preliminary data.</text>
</comment>
<evidence type="ECO:0000256" key="4">
    <source>
        <dbReference type="ARBA" id="ARBA00022527"/>
    </source>
</evidence>
<dbReference type="EMBL" id="PKMF04000301">
    <property type="protein sequence ID" value="KAK7838655.1"/>
    <property type="molecule type" value="Genomic_DNA"/>
</dbReference>
<dbReference type="GO" id="GO:0004674">
    <property type="term" value="F:protein serine/threonine kinase activity"/>
    <property type="evidence" value="ECO:0007669"/>
    <property type="project" value="UniProtKB-KW"/>
</dbReference>
<dbReference type="Gene3D" id="3.30.200.20">
    <property type="entry name" value="Phosphorylase Kinase, domain 1"/>
    <property type="match status" value="1"/>
</dbReference>
<evidence type="ECO:0000313" key="16">
    <source>
        <dbReference type="EMBL" id="KAK7838655.1"/>
    </source>
</evidence>
<dbReference type="EC" id="2.7.11.1" evidence="2"/>
<reference evidence="16 17" key="1">
    <citation type="journal article" date="2018" name="Sci. Data">
        <title>The draft genome sequence of cork oak.</title>
        <authorList>
            <person name="Ramos A.M."/>
            <person name="Usie A."/>
            <person name="Barbosa P."/>
            <person name="Barros P.M."/>
            <person name="Capote T."/>
            <person name="Chaves I."/>
            <person name="Simoes F."/>
            <person name="Abreu I."/>
            <person name="Carrasquinho I."/>
            <person name="Faro C."/>
            <person name="Guimaraes J.B."/>
            <person name="Mendonca D."/>
            <person name="Nobrega F."/>
            <person name="Rodrigues L."/>
            <person name="Saibo N.J.M."/>
            <person name="Varela M.C."/>
            <person name="Egas C."/>
            <person name="Matos J."/>
            <person name="Miguel C.M."/>
            <person name="Oliveira M.M."/>
            <person name="Ricardo C.P."/>
            <person name="Goncalves S."/>
        </authorList>
    </citation>
    <scope>NUCLEOTIDE SEQUENCE [LARGE SCALE GENOMIC DNA]</scope>
    <source>
        <strain evidence="17">cv. HL8</strain>
    </source>
</reference>
<evidence type="ECO:0000256" key="13">
    <source>
        <dbReference type="ARBA" id="ARBA00048679"/>
    </source>
</evidence>
<accession>A0AAW0KGX1</accession>
<keyword evidence="11 14" id="KW-0472">Membrane</keyword>
<evidence type="ECO:0000256" key="3">
    <source>
        <dbReference type="ARBA" id="ARBA00022475"/>
    </source>
</evidence>
<dbReference type="GO" id="GO:0005524">
    <property type="term" value="F:ATP binding"/>
    <property type="evidence" value="ECO:0007669"/>
    <property type="project" value="UniProtKB-KW"/>
</dbReference>
<keyword evidence="7" id="KW-0547">Nucleotide-binding</keyword>